<accession>A0A8K0IP84</accession>
<sequence length="195" mass="22333">MDWHSWLSKSSLEPSIVYEYGLVFSSNELEEEDIVHLDHEFLMSMGIAIAKHRLEILKLVNKEKKKKKKKSPRPMAKLVAVVNKTKKSLAKYAGTLIHPKNSEVMVVPKGWHDDQWRGSNNMLKRNKRVVVVKQNRLMITDGEAKFAGFPSRSHSASPMVQNCYESSNGDDDAYWGSDAEAIIRWDSMFQNLKPT</sequence>
<dbReference type="InterPro" id="IPR001660">
    <property type="entry name" value="SAM"/>
</dbReference>
<dbReference type="Proteomes" id="UP000797356">
    <property type="component" value="Chromosome 11"/>
</dbReference>
<dbReference type="AlphaFoldDB" id="A0A8K0IP84"/>
<dbReference type="Gene3D" id="1.10.150.50">
    <property type="entry name" value="Transcription Factor, Ets-1"/>
    <property type="match status" value="1"/>
</dbReference>
<dbReference type="EMBL" id="CM017882">
    <property type="protein sequence ID" value="KAG1363986.1"/>
    <property type="molecule type" value="Genomic_DNA"/>
</dbReference>
<reference evidence="2" key="1">
    <citation type="journal article" date="2017" name="Gigascience">
        <title>The genome draft of coconut (Cocos nucifera).</title>
        <authorList>
            <person name="Xiao Y."/>
            <person name="Xu P."/>
            <person name="Fan H."/>
            <person name="Baudouin L."/>
            <person name="Xia W."/>
            <person name="Bocs S."/>
            <person name="Xu J."/>
            <person name="Li Q."/>
            <person name="Guo A."/>
            <person name="Zhou L."/>
            <person name="Li J."/>
            <person name="Wu Y."/>
            <person name="Ma Z."/>
            <person name="Armero A."/>
            <person name="Issali A.E."/>
            <person name="Liu N."/>
            <person name="Peng M."/>
            <person name="Yang Y."/>
        </authorList>
    </citation>
    <scope>NUCLEOTIDE SEQUENCE</scope>
    <source>
        <tissue evidence="2">Spear leaf of Hainan Tall coconut</tissue>
    </source>
</reference>
<dbReference type="PANTHER" id="PTHR33915:SF1">
    <property type="entry name" value="OS04G0644100 PROTEIN"/>
    <property type="match status" value="1"/>
</dbReference>
<dbReference type="OrthoDB" id="1887912at2759"/>
<organism evidence="2 3">
    <name type="scientific">Cocos nucifera</name>
    <name type="common">Coconut palm</name>
    <dbReference type="NCBI Taxonomy" id="13894"/>
    <lineage>
        <taxon>Eukaryota</taxon>
        <taxon>Viridiplantae</taxon>
        <taxon>Streptophyta</taxon>
        <taxon>Embryophyta</taxon>
        <taxon>Tracheophyta</taxon>
        <taxon>Spermatophyta</taxon>
        <taxon>Magnoliopsida</taxon>
        <taxon>Liliopsida</taxon>
        <taxon>Arecaceae</taxon>
        <taxon>Arecoideae</taxon>
        <taxon>Cocoseae</taxon>
        <taxon>Attaleinae</taxon>
        <taxon>Cocos</taxon>
    </lineage>
</organism>
<evidence type="ECO:0000313" key="2">
    <source>
        <dbReference type="EMBL" id="KAG1363986.1"/>
    </source>
</evidence>
<feature type="domain" description="SAM" evidence="1">
    <location>
        <begin position="24"/>
        <end position="60"/>
    </location>
</feature>
<dbReference type="PANTHER" id="PTHR33915">
    <property type="entry name" value="OSJNBA0033G05.11 PROTEIN"/>
    <property type="match status" value="1"/>
</dbReference>
<evidence type="ECO:0000313" key="3">
    <source>
        <dbReference type="Proteomes" id="UP000797356"/>
    </source>
</evidence>
<dbReference type="Pfam" id="PF07647">
    <property type="entry name" value="SAM_2"/>
    <property type="match status" value="1"/>
</dbReference>
<keyword evidence="3" id="KW-1185">Reference proteome</keyword>
<evidence type="ECO:0000259" key="1">
    <source>
        <dbReference type="Pfam" id="PF07647"/>
    </source>
</evidence>
<gene>
    <name evidence="2" type="ORF">COCNU_11G008130</name>
</gene>
<dbReference type="SUPFAM" id="SSF47769">
    <property type="entry name" value="SAM/Pointed domain"/>
    <property type="match status" value="1"/>
</dbReference>
<proteinExistence type="predicted"/>
<dbReference type="InterPro" id="IPR013761">
    <property type="entry name" value="SAM/pointed_sf"/>
</dbReference>
<comment type="caution">
    <text evidence="2">The sequence shown here is derived from an EMBL/GenBank/DDBJ whole genome shotgun (WGS) entry which is preliminary data.</text>
</comment>
<reference evidence="2" key="2">
    <citation type="submission" date="2019-07" db="EMBL/GenBank/DDBJ databases">
        <authorList>
            <person name="Yang Y."/>
            <person name="Bocs S."/>
            <person name="Baudouin L."/>
        </authorList>
    </citation>
    <scope>NUCLEOTIDE SEQUENCE</scope>
    <source>
        <tissue evidence="2">Spear leaf of Hainan Tall coconut</tissue>
    </source>
</reference>
<protein>
    <recommendedName>
        <fullName evidence="1">SAM domain-containing protein</fullName>
    </recommendedName>
</protein>
<name>A0A8K0IP84_COCNU</name>